<dbReference type="SUPFAM" id="SSF54001">
    <property type="entry name" value="Cysteine proteinases"/>
    <property type="match status" value="1"/>
</dbReference>
<organism evidence="3 4">
    <name type="scientific">Flavobacterium cutihirudinis</name>
    <dbReference type="NCBI Taxonomy" id="1265740"/>
    <lineage>
        <taxon>Bacteria</taxon>
        <taxon>Pseudomonadati</taxon>
        <taxon>Bacteroidota</taxon>
        <taxon>Flavobacteriia</taxon>
        <taxon>Flavobacteriales</taxon>
        <taxon>Flavobacteriaceae</taxon>
        <taxon>Flavobacterium</taxon>
    </lineage>
</organism>
<dbReference type="EMBL" id="QRDQ01000008">
    <property type="protein sequence ID" value="RED24507.1"/>
    <property type="molecule type" value="Genomic_DNA"/>
</dbReference>
<sequence>MKINQLTMILLFSVFKLSAQEFRLGKVSVAELQEKMYPSDTSATAAILYKKGVARVEYNVNDGFVLVTDVETRIKIYKKEGYDYANQSIGYSISGGLKENVQIQDAVTFNLVDGKIEKTKLKSDGEFDEAVNKYYGRKKITMPNVKEGSIIEFRYKVRSPYVSWMRDWKFQYDIPVKHSELTTYFPEYYVFNVMQKGFANLKVTTDKKAASIMFTNKERSDGKAGGTTFSYDKVEYQETKTAYVGDNLPAMKDESYVNNIDNYTTTLSHELSMVKWPNTPIKSYSSDWNSVAKTIYDYQDFGDELNKTGYFENDLKPLLADKKTDDEKISAVLNYVKSAVKWNNLFGYSCDNGVKKAYKEKSGNIGDINLMLTAMLRYAGLNANPVLVSTRDNGISLFPNRTAFNYVIAAVETTNGNVLLDATSKYSYPNILPYRVLNWEGRLIRKDGTSESVDLMPKKVSNDNVFINYSVDAQGKVAGNVRRQYTDYNAMFYRNEIDEVKEDAYLEKLENDNNKIEVNDYTRINEKDLSLPTIEKFSFKGENLTEIIGDKIYINPMLFFTKTQNSFKQETREYPVDFGYPFADKFNISISIPDGFAVETLPAPTILAMEDNLGSFKFNIVTSGNILQLAIVHQINEAIVSPEKYEMLKEYYQGMIAKETEKIVLKRI</sequence>
<evidence type="ECO:0000313" key="4">
    <source>
        <dbReference type="Proteomes" id="UP000257004"/>
    </source>
</evidence>
<keyword evidence="4" id="KW-1185">Reference proteome</keyword>
<dbReference type="Proteomes" id="UP000257004">
    <property type="component" value="Unassembled WGS sequence"/>
</dbReference>
<dbReference type="Pfam" id="PF01841">
    <property type="entry name" value="Transglut_core"/>
    <property type="match status" value="1"/>
</dbReference>
<dbReference type="InterPro" id="IPR038765">
    <property type="entry name" value="Papain-like_cys_pep_sf"/>
</dbReference>
<accession>A0A3D9FWM0</accession>
<dbReference type="Gene3D" id="2.60.120.1130">
    <property type="match status" value="1"/>
</dbReference>
<dbReference type="InterPro" id="IPR002931">
    <property type="entry name" value="Transglutaminase-like"/>
</dbReference>
<evidence type="ECO:0000259" key="2">
    <source>
        <dbReference type="Pfam" id="PF12969"/>
    </source>
</evidence>
<dbReference type="Gene3D" id="3.10.620.30">
    <property type="match status" value="1"/>
</dbReference>
<name>A0A3D9FWM0_9FLAO</name>
<dbReference type="Gene3D" id="2.60.40.3140">
    <property type="match status" value="1"/>
</dbReference>
<dbReference type="OrthoDB" id="98874at2"/>
<protein>
    <submittedName>
        <fullName evidence="3">Uncharacterized protein DUF3857</fullName>
    </submittedName>
</protein>
<feature type="domain" description="Transglutaminase-like" evidence="1">
    <location>
        <begin position="320"/>
        <end position="394"/>
    </location>
</feature>
<comment type="caution">
    <text evidence="3">The sequence shown here is derived from an EMBL/GenBank/DDBJ whole genome shotgun (WGS) entry which is preliminary data.</text>
</comment>
<evidence type="ECO:0000313" key="3">
    <source>
        <dbReference type="EMBL" id="RED24507.1"/>
    </source>
</evidence>
<reference evidence="3 4" key="1">
    <citation type="submission" date="2018-07" db="EMBL/GenBank/DDBJ databases">
        <title>Genomic Encyclopedia of Archaeal and Bacterial Type Strains, Phase II (KMG-II): from individual species to whole genera.</title>
        <authorList>
            <person name="Goeker M."/>
        </authorList>
    </citation>
    <scope>NUCLEOTIDE SEQUENCE [LARGE SCALE GENOMIC DNA]</scope>
    <source>
        <strain evidence="3 4">DSM 25795</strain>
    </source>
</reference>
<dbReference type="Pfam" id="PF12969">
    <property type="entry name" value="DUF3857"/>
    <property type="match status" value="1"/>
</dbReference>
<gene>
    <name evidence="3" type="ORF">BD847_1235</name>
</gene>
<evidence type="ECO:0000259" key="1">
    <source>
        <dbReference type="Pfam" id="PF01841"/>
    </source>
</evidence>
<dbReference type="InterPro" id="IPR024618">
    <property type="entry name" value="DUF3857"/>
</dbReference>
<proteinExistence type="predicted"/>
<dbReference type="AlphaFoldDB" id="A0A3D9FWM0"/>
<feature type="domain" description="DUF3857" evidence="2">
    <location>
        <begin position="69"/>
        <end position="193"/>
    </location>
</feature>